<dbReference type="EMBL" id="PVUH01000030">
    <property type="protein sequence ID" value="PRW84479.1"/>
    <property type="molecule type" value="Genomic_DNA"/>
</dbReference>
<proteinExistence type="predicted"/>
<feature type="domain" description="Bacterial shufflon protein N-terminal" evidence="1">
    <location>
        <begin position="41"/>
        <end position="340"/>
    </location>
</feature>
<gene>
    <name evidence="2" type="ORF">C7A10_29020</name>
</gene>
<reference evidence="2 3" key="1">
    <citation type="submission" date="2018-03" db="EMBL/GenBank/DDBJ databases">
        <title>Blue discolouration in mozzarella cheese caused by Pseudomonas fluorescens.</title>
        <authorList>
            <person name="Chiesa F."/>
            <person name="Dalmasso A."/>
            <person name="Lomonaco S."/>
        </authorList>
    </citation>
    <scope>NUCLEOTIDE SEQUENCE [LARGE SCALE GENOMIC DNA]</scope>
    <source>
        <strain evidence="2 3">11293</strain>
    </source>
</reference>
<evidence type="ECO:0000313" key="2">
    <source>
        <dbReference type="EMBL" id="PRW84479.1"/>
    </source>
</evidence>
<dbReference type="InterPro" id="IPR007001">
    <property type="entry name" value="Shufflon_N"/>
</dbReference>
<evidence type="ECO:0000259" key="1">
    <source>
        <dbReference type="Pfam" id="PF04917"/>
    </source>
</evidence>
<organism evidence="2 3">
    <name type="scientific">Pseudomonas fluorescens</name>
    <dbReference type="NCBI Taxonomy" id="294"/>
    <lineage>
        <taxon>Bacteria</taxon>
        <taxon>Pseudomonadati</taxon>
        <taxon>Pseudomonadota</taxon>
        <taxon>Gammaproteobacteria</taxon>
        <taxon>Pseudomonadales</taxon>
        <taxon>Pseudomonadaceae</taxon>
        <taxon>Pseudomonas</taxon>
    </lineage>
</organism>
<dbReference type="AlphaFoldDB" id="A0A2T0HN02"/>
<name>A0A2T0HN02_PSEFL</name>
<sequence length="424" mass="45339">MRIRRVSAMKNQRGFGALETLIVLAVAVTAAIGASQAYSIYVDRQSNQAASEHMSIVADASTLYIKDNYASVLASASPSSPASITINMLRATGYLPASFSDKNAYGQDYSILALAPSPGKLQTLIVTRNGDPIKEMYLIDIAKRIGAKGGYISQVSTGTATGSFAGWSTPLAPYGVSPGVGHLATALFVEESALVNDYLYRSAVPGQPQLNRMNTAIDMSGNNLNNVGTLNANAANVTGTVQANTTNTTGETYTGGWFRARGDGLVYSEKWGGGWYMQDPTWLRSYGDKNVSTGGEMRAGKLVSDGRTQVGEYLQLDGLAVDGNDCSPNGLWGRDAKGPLFCGEGKWKKPGGWEFQLIQGTCQAPYKGSLTCPLGDTSWKSCSLTGAFGIGDSETGYIYRNTNGWYLATSRLTWPGLFYWSCFK</sequence>
<protein>
    <submittedName>
        <fullName evidence="2">Shufflon system plasmid conjugative transfer pilus tip adhesin PilV</fullName>
    </submittedName>
</protein>
<evidence type="ECO:0000313" key="3">
    <source>
        <dbReference type="Proteomes" id="UP000239731"/>
    </source>
</evidence>
<accession>A0A2T0HN02</accession>
<dbReference type="Proteomes" id="UP000239731">
    <property type="component" value="Unassembled WGS sequence"/>
</dbReference>
<comment type="caution">
    <text evidence="2">The sequence shown here is derived from an EMBL/GenBank/DDBJ whole genome shotgun (WGS) entry which is preliminary data.</text>
</comment>
<dbReference type="Pfam" id="PF04917">
    <property type="entry name" value="Shufflon_N"/>
    <property type="match status" value="1"/>
</dbReference>